<gene>
    <name evidence="1" type="ORF">PMIN01_10572</name>
</gene>
<accession>A0A9P6GBY3</accession>
<keyword evidence="2" id="KW-1185">Reference proteome</keyword>
<dbReference type="OrthoDB" id="3691658at2759"/>
<evidence type="ECO:0000313" key="1">
    <source>
        <dbReference type="EMBL" id="KAF9731555.1"/>
    </source>
</evidence>
<dbReference type="AlphaFoldDB" id="A0A9P6GBY3"/>
<organism evidence="1 2">
    <name type="scientific">Paraphaeosphaeria minitans</name>
    <dbReference type="NCBI Taxonomy" id="565426"/>
    <lineage>
        <taxon>Eukaryota</taxon>
        <taxon>Fungi</taxon>
        <taxon>Dikarya</taxon>
        <taxon>Ascomycota</taxon>
        <taxon>Pezizomycotina</taxon>
        <taxon>Dothideomycetes</taxon>
        <taxon>Pleosporomycetidae</taxon>
        <taxon>Pleosporales</taxon>
        <taxon>Massarineae</taxon>
        <taxon>Didymosphaeriaceae</taxon>
        <taxon>Paraphaeosphaeria</taxon>
    </lineage>
</organism>
<evidence type="ECO:0000313" key="2">
    <source>
        <dbReference type="Proteomes" id="UP000756921"/>
    </source>
</evidence>
<comment type="caution">
    <text evidence="1">The sequence shown here is derived from an EMBL/GenBank/DDBJ whole genome shotgun (WGS) entry which is preliminary data.</text>
</comment>
<dbReference type="EMBL" id="WJXW01000012">
    <property type="protein sequence ID" value="KAF9731555.1"/>
    <property type="molecule type" value="Genomic_DNA"/>
</dbReference>
<dbReference type="Proteomes" id="UP000756921">
    <property type="component" value="Unassembled WGS sequence"/>
</dbReference>
<reference evidence="1" key="1">
    <citation type="journal article" date="2020" name="Mol. Plant Microbe Interact.">
        <title>Genome Sequence of the Biocontrol Agent Coniothyrium minitans strain Conio (IMI 134523).</title>
        <authorList>
            <person name="Patel D."/>
            <person name="Shittu T.A."/>
            <person name="Baroncelli R."/>
            <person name="Muthumeenakshi S."/>
            <person name="Osborne T.H."/>
            <person name="Janganan T.K."/>
            <person name="Sreenivasaprasad S."/>
        </authorList>
    </citation>
    <scope>NUCLEOTIDE SEQUENCE</scope>
    <source>
        <strain evidence="1">Conio</strain>
    </source>
</reference>
<protein>
    <submittedName>
        <fullName evidence="1">Uncharacterized protein</fullName>
    </submittedName>
</protein>
<sequence length="238" mass="27661">MLFDMDELNGQYIYLHTNPGPYFRTHRSVLNLSVANKRLRSVCIGNLFRDIHRCSSTMGQLNRQLKDIEPNSQILSSTRTCEDVTSSRQDYIPYKTRLPKVLPMMPFLKELSVTHRKHVDFSTLERTFSKADVTLPTVVGLRIQCPGDWWFLVEACPNTEILVLRDNLYHEGLMEKSLWLIERGITVSPWTAVRQSDGKVSSLQNDYHDPGMPGEGWQWFRLRRLPSGTQLPRRNHFV</sequence>
<name>A0A9P6GBY3_9PLEO</name>
<proteinExistence type="predicted"/>